<proteinExistence type="predicted"/>
<keyword evidence="1" id="KW-0678">Repressor</keyword>
<dbReference type="InterPro" id="IPR009061">
    <property type="entry name" value="DNA-bd_dom_put_sf"/>
</dbReference>
<dbReference type="PROSITE" id="PS50937">
    <property type="entry name" value="HTH_MERR_2"/>
    <property type="match status" value="1"/>
</dbReference>
<evidence type="ECO:0000259" key="5">
    <source>
        <dbReference type="PROSITE" id="PS50937"/>
    </source>
</evidence>
<evidence type="ECO:0000256" key="3">
    <source>
        <dbReference type="ARBA" id="ARBA00023125"/>
    </source>
</evidence>
<keyword evidence="7" id="KW-1185">Reference proteome</keyword>
<feature type="domain" description="HTH merR-type" evidence="5">
    <location>
        <begin position="1"/>
        <end position="68"/>
    </location>
</feature>
<dbReference type="EMBL" id="BAAAPC010000024">
    <property type="protein sequence ID" value="GAA2012248.1"/>
    <property type="molecule type" value="Genomic_DNA"/>
</dbReference>
<dbReference type="Gene3D" id="1.10.1660.10">
    <property type="match status" value="1"/>
</dbReference>
<organism evidence="6 7">
    <name type="scientific">Nocardiopsis rhodophaea</name>
    <dbReference type="NCBI Taxonomy" id="280238"/>
    <lineage>
        <taxon>Bacteria</taxon>
        <taxon>Bacillati</taxon>
        <taxon>Actinomycetota</taxon>
        <taxon>Actinomycetes</taxon>
        <taxon>Streptosporangiales</taxon>
        <taxon>Nocardiopsidaceae</taxon>
        <taxon>Nocardiopsis</taxon>
    </lineage>
</organism>
<evidence type="ECO:0000256" key="4">
    <source>
        <dbReference type="ARBA" id="ARBA00023163"/>
    </source>
</evidence>
<dbReference type="PRINTS" id="PR00040">
    <property type="entry name" value="HTHMERR"/>
</dbReference>
<dbReference type="PANTHER" id="PTHR30204">
    <property type="entry name" value="REDOX-CYCLING DRUG-SENSING TRANSCRIPTIONAL ACTIVATOR SOXR"/>
    <property type="match status" value="1"/>
</dbReference>
<evidence type="ECO:0000313" key="7">
    <source>
        <dbReference type="Proteomes" id="UP001501585"/>
    </source>
</evidence>
<reference evidence="7" key="1">
    <citation type="journal article" date="2019" name="Int. J. Syst. Evol. Microbiol.">
        <title>The Global Catalogue of Microorganisms (GCM) 10K type strain sequencing project: providing services to taxonomists for standard genome sequencing and annotation.</title>
        <authorList>
            <consortium name="The Broad Institute Genomics Platform"/>
            <consortium name="The Broad Institute Genome Sequencing Center for Infectious Disease"/>
            <person name="Wu L."/>
            <person name="Ma J."/>
        </authorList>
    </citation>
    <scope>NUCLEOTIDE SEQUENCE [LARGE SCALE GENOMIC DNA]</scope>
    <source>
        <strain evidence="7">JCM 15313</strain>
    </source>
</reference>
<sequence>MRIGQLARAAGVSPRSVRHYEQAGLITSTRAANGYRVFDERALRRVRNISFLLAAGLTLRDVEHFLECLDGDVAGAPPAPAKLEVARARLRVVEERLAAQTRLRDRLAQMVREAEAVCASTVPDHG</sequence>
<dbReference type="SMART" id="SM00422">
    <property type="entry name" value="HTH_MERR"/>
    <property type="match status" value="1"/>
</dbReference>
<evidence type="ECO:0000256" key="2">
    <source>
        <dbReference type="ARBA" id="ARBA00023015"/>
    </source>
</evidence>
<keyword evidence="4" id="KW-0804">Transcription</keyword>
<evidence type="ECO:0000256" key="1">
    <source>
        <dbReference type="ARBA" id="ARBA00022491"/>
    </source>
</evidence>
<evidence type="ECO:0000313" key="6">
    <source>
        <dbReference type="EMBL" id="GAA2012248.1"/>
    </source>
</evidence>
<dbReference type="Pfam" id="PF13411">
    <property type="entry name" value="MerR_1"/>
    <property type="match status" value="1"/>
</dbReference>
<dbReference type="SUPFAM" id="SSF46955">
    <property type="entry name" value="Putative DNA-binding domain"/>
    <property type="match status" value="1"/>
</dbReference>
<dbReference type="PROSITE" id="PS00552">
    <property type="entry name" value="HTH_MERR_1"/>
    <property type="match status" value="1"/>
</dbReference>
<dbReference type="PANTHER" id="PTHR30204:SF69">
    <property type="entry name" value="MERR-FAMILY TRANSCRIPTIONAL REGULATOR"/>
    <property type="match status" value="1"/>
</dbReference>
<dbReference type="InterPro" id="IPR047057">
    <property type="entry name" value="MerR_fam"/>
</dbReference>
<dbReference type="RefSeq" id="WP_344109526.1">
    <property type="nucleotide sequence ID" value="NZ_BAAAPD010000060.1"/>
</dbReference>
<name>A0ABP5F2Q5_9ACTN</name>
<accession>A0ABP5F2Q5</accession>
<keyword evidence="2" id="KW-0805">Transcription regulation</keyword>
<protein>
    <recommendedName>
        <fullName evidence="5">HTH merR-type domain-containing protein</fullName>
    </recommendedName>
</protein>
<dbReference type="Proteomes" id="UP001501585">
    <property type="component" value="Unassembled WGS sequence"/>
</dbReference>
<comment type="caution">
    <text evidence="6">The sequence shown here is derived from an EMBL/GenBank/DDBJ whole genome shotgun (WGS) entry which is preliminary data.</text>
</comment>
<dbReference type="InterPro" id="IPR000551">
    <property type="entry name" value="MerR-type_HTH_dom"/>
</dbReference>
<keyword evidence="3" id="KW-0238">DNA-binding</keyword>
<gene>
    <name evidence="6" type="ORF">GCM10009799_45760</name>
</gene>